<feature type="transmembrane region" description="Helical" evidence="10">
    <location>
        <begin position="1984"/>
        <end position="2008"/>
    </location>
</feature>
<evidence type="ECO:0000256" key="2">
    <source>
        <dbReference type="ARBA" id="ARBA00007821"/>
    </source>
</evidence>
<feature type="transmembrane region" description="Helical" evidence="10">
    <location>
        <begin position="817"/>
        <end position="836"/>
    </location>
</feature>
<feature type="transmembrane region" description="Helical" evidence="10">
    <location>
        <begin position="524"/>
        <end position="544"/>
    </location>
</feature>
<keyword evidence="18" id="KW-1185">Reference proteome</keyword>
<feature type="transmembrane region" description="Helical" evidence="10">
    <location>
        <begin position="187"/>
        <end position="214"/>
    </location>
</feature>
<dbReference type="GO" id="GO:0005886">
    <property type="term" value="C:plasma membrane"/>
    <property type="evidence" value="ECO:0007669"/>
    <property type="project" value="UniProtKB-SubCell"/>
</dbReference>
<feature type="transmembrane region" description="Helical" evidence="10">
    <location>
        <begin position="1604"/>
        <end position="1623"/>
    </location>
</feature>
<feature type="transmembrane region" description="Helical" evidence="10">
    <location>
        <begin position="418"/>
        <end position="437"/>
    </location>
</feature>
<feature type="domain" description="Piezo TM25-28" evidence="13">
    <location>
        <begin position="1093"/>
        <end position="1331"/>
    </location>
</feature>
<dbReference type="PANTHER" id="PTHR13167:SF25">
    <property type="entry name" value="PIEZO-TYPE MECHANOSENSITIVE ION CHANNEL COMPONENT"/>
    <property type="match status" value="1"/>
</dbReference>
<keyword evidence="3" id="KW-0813">Transport</keyword>
<feature type="transmembrane region" description="Helical" evidence="10">
    <location>
        <begin position="1169"/>
        <end position="1197"/>
    </location>
</feature>
<gene>
    <name evidence="17" type="ORF">MSPICULIGERA_LOCUS10134</name>
</gene>
<feature type="transmembrane region" description="Helical" evidence="10">
    <location>
        <begin position="14"/>
        <end position="39"/>
    </location>
</feature>
<feature type="transmembrane region" description="Helical" evidence="10">
    <location>
        <begin position="936"/>
        <end position="956"/>
    </location>
</feature>
<feature type="transmembrane region" description="Helical" evidence="10">
    <location>
        <begin position="1772"/>
        <end position="1791"/>
    </location>
</feature>
<reference evidence="17" key="1">
    <citation type="submission" date="2023-06" db="EMBL/GenBank/DDBJ databases">
        <authorList>
            <person name="Delattre M."/>
        </authorList>
    </citation>
    <scope>NUCLEOTIDE SEQUENCE</scope>
    <source>
        <strain evidence="17">AF72</strain>
    </source>
</reference>
<evidence type="ECO:0000313" key="18">
    <source>
        <dbReference type="Proteomes" id="UP001177023"/>
    </source>
</evidence>
<dbReference type="Proteomes" id="UP001177023">
    <property type="component" value="Unassembled WGS sequence"/>
</dbReference>
<evidence type="ECO:0000256" key="8">
    <source>
        <dbReference type="ARBA" id="ARBA00023136"/>
    </source>
</evidence>
<evidence type="ECO:0000259" key="16">
    <source>
        <dbReference type="Pfam" id="PF24874"/>
    </source>
</evidence>
<evidence type="ECO:0000256" key="1">
    <source>
        <dbReference type="ARBA" id="ARBA00004651"/>
    </source>
</evidence>
<feature type="transmembrane region" description="Helical" evidence="10">
    <location>
        <begin position="649"/>
        <end position="669"/>
    </location>
</feature>
<evidence type="ECO:0000256" key="5">
    <source>
        <dbReference type="ARBA" id="ARBA00022692"/>
    </source>
</evidence>
<dbReference type="InterPro" id="IPR056768">
    <property type="entry name" value="THU_Piezo"/>
</dbReference>
<evidence type="ECO:0000256" key="9">
    <source>
        <dbReference type="ARBA" id="ARBA00023303"/>
    </source>
</evidence>
<evidence type="ECO:0000256" key="6">
    <source>
        <dbReference type="ARBA" id="ARBA00022989"/>
    </source>
</evidence>
<evidence type="ECO:0000256" key="3">
    <source>
        <dbReference type="ARBA" id="ARBA00022448"/>
    </source>
</evidence>
<feature type="transmembrane region" description="Helical" evidence="10">
    <location>
        <begin position="1811"/>
        <end position="1830"/>
    </location>
</feature>
<feature type="transmembrane region" description="Helical" evidence="10">
    <location>
        <begin position="1043"/>
        <end position="1067"/>
    </location>
</feature>
<feature type="transmembrane region" description="Helical" evidence="10">
    <location>
        <begin position="593"/>
        <end position="614"/>
    </location>
</feature>
<dbReference type="PANTHER" id="PTHR13167">
    <property type="entry name" value="PIEZO-TYPE MECHANOSENSITIVE ION CHANNEL COMPONENT"/>
    <property type="match status" value="1"/>
</dbReference>
<feature type="transmembrane region" description="Helical" evidence="10">
    <location>
        <begin position="768"/>
        <end position="789"/>
    </location>
</feature>
<feature type="domain" description="Piezo non-specific cation channel cap" evidence="12">
    <location>
        <begin position="2063"/>
        <end position="2367"/>
    </location>
</feature>
<evidence type="ECO:0000313" key="17">
    <source>
        <dbReference type="EMBL" id="CAJ0571734.1"/>
    </source>
</evidence>
<dbReference type="GO" id="GO:0008381">
    <property type="term" value="F:mechanosensitive monoatomic ion channel activity"/>
    <property type="evidence" value="ECO:0007669"/>
    <property type="project" value="InterPro"/>
</dbReference>
<feature type="transmembrane region" description="Helical" evidence="10">
    <location>
        <begin position="292"/>
        <end position="316"/>
    </location>
</feature>
<comment type="caution">
    <text evidence="17">The sequence shown here is derived from an EMBL/GenBank/DDBJ whole genome shotgun (WGS) entry which is preliminary data.</text>
</comment>
<keyword evidence="9 10" id="KW-0407">Ion channel</keyword>
<evidence type="ECO:0000256" key="4">
    <source>
        <dbReference type="ARBA" id="ARBA00022475"/>
    </source>
</evidence>
<comment type="similarity">
    <text evidence="2 10">Belongs to the PIEZO (TC 1.A.75) family.</text>
</comment>
<feature type="compositionally biased region" description="Low complexity" evidence="11">
    <location>
        <begin position="352"/>
        <end position="371"/>
    </location>
</feature>
<feature type="region of interest" description="Disordered" evidence="11">
    <location>
        <begin position="1420"/>
        <end position="1446"/>
    </location>
</feature>
<feature type="transmembrane region" description="Helical" evidence="10">
    <location>
        <begin position="235"/>
        <end position="253"/>
    </location>
</feature>
<dbReference type="InterPro" id="IPR031805">
    <property type="entry name" value="Piezo_TM25-28"/>
</dbReference>
<keyword evidence="6 10" id="KW-1133">Transmembrane helix</keyword>
<feature type="transmembrane region" description="Helical" evidence="10">
    <location>
        <begin position="795"/>
        <end position="810"/>
    </location>
</feature>
<dbReference type="Pfam" id="PF24871">
    <property type="entry name" value="Piezo_TM1-24"/>
    <property type="match status" value="1"/>
</dbReference>
<comment type="subcellular location">
    <subcellularLocation>
        <location evidence="1">Cell membrane</location>
        <topology evidence="1">Multi-pass membrane protein</topology>
    </subcellularLocation>
    <subcellularLocation>
        <location evidence="10">Membrane</location>
        <topology evidence="10">Multi-pass membrane protein</topology>
    </subcellularLocation>
</comment>
<feature type="transmembrane region" description="Helical" evidence="10">
    <location>
        <begin position="702"/>
        <end position="720"/>
    </location>
</feature>
<feature type="transmembrane region" description="Helical" evidence="10">
    <location>
        <begin position="1568"/>
        <end position="1592"/>
    </location>
</feature>
<keyword evidence="8 10" id="KW-0472">Membrane</keyword>
<evidence type="ECO:0000259" key="15">
    <source>
        <dbReference type="Pfam" id="PF24871"/>
    </source>
</evidence>
<feature type="region of interest" description="Disordered" evidence="11">
    <location>
        <begin position="1728"/>
        <end position="1749"/>
    </location>
</feature>
<dbReference type="Pfam" id="PF24874">
    <property type="entry name" value="Piezo_THU9_anchor"/>
    <property type="match status" value="1"/>
</dbReference>
<dbReference type="GO" id="GO:0005261">
    <property type="term" value="F:monoatomic cation channel activity"/>
    <property type="evidence" value="ECO:0007669"/>
    <property type="project" value="TreeGrafter"/>
</dbReference>
<protein>
    <recommendedName>
        <fullName evidence="10">Piezo-type mechanosensitive ion channel component</fullName>
    </recommendedName>
</protein>
<feature type="transmembrane region" description="Helical" evidence="10">
    <location>
        <begin position="1112"/>
        <end position="1131"/>
    </location>
</feature>
<evidence type="ECO:0000259" key="14">
    <source>
        <dbReference type="Pfam" id="PF23188"/>
    </source>
</evidence>
<dbReference type="GO" id="GO:0071260">
    <property type="term" value="P:cellular response to mechanical stimulus"/>
    <property type="evidence" value="ECO:0007669"/>
    <property type="project" value="TreeGrafter"/>
</dbReference>
<dbReference type="InterPro" id="IPR056770">
    <property type="entry name" value="Piezo_THU9_anchor"/>
</dbReference>
<keyword evidence="4" id="KW-1003">Cell membrane</keyword>
<dbReference type="GO" id="GO:0050982">
    <property type="term" value="P:detection of mechanical stimulus"/>
    <property type="evidence" value="ECO:0007669"/>
    <property type="project" value="TreeGrafter"/>
</dbReference>
<evidence type="ECO:0000256" key="10">
    <source>
        <dbReference type="RuleBase" id="RU362023"/>
    </source>
</evidence>
<dbReference type="InterPro" id="IPR056769">
    <property type="entry name" value="Piezo_TM1-24"/>
</dbReference>
<feature type="domain" description="Piezo transmembrane helical unit" evidence="14">
    <location>
        <begin position="1561"/>
        <end position="1683"/>
    </location>
</feature>
<dbReference type="EMBL" id="CATQJA010002581">
    <property type="protein sequence ID" value="CAJ0571734.1"/>
    <property type="molecule type" value="Genomic_DNA"/>
</dbReference>
<proteinExistence type="inferred from homology"/>
<feature type="transmembrane region" description="Helical" evidence="10">
    <location>
        <begin position="986"/>
        <end position="1009"/>
    </location>
</feature>
<organism evidence="17 18">
    <name type="scientific">Mesorhabditis spiculigera</name>
    <dbReference type="NCBI Taxonomy" id="96644"/>
    <lineage>
        <taxon>Eukaryota</taxon>
        <taxon>Metazoa</taxon>
        <taxon>Ecdysozoa</taxon>
        <taxon>Nematoda</taxon>
        <taxon>Chromadorea</taxon>
        <taxon>Rhabditida</taxon>
        <taxon>Rhabditina</taxon>
        <taxon>Rhabditomorpha</taxon>
        <taxon>Rhabditoidea</taxon>
        <taxon>Rhabditidae</taxon>
        <taxon>Mesorhabditinae</taxon>
        <taxon>Mesorhabditis</taxon>
    </lineage>
</organism>
<dbReference type="InterPro" id="IPR027272">
    <property type="entry name" value="Piezo"/>
</dbReference>
<feature type="transmembrane region" description="Helical" evidence="10">
    <location>
        <begin position="876"/>
        <end position="898"/>
    </location>
</feature>
<accession>A0AA36CMC6</accession>
<keyword evidence="7" id="KW-0406">Ion transport</keyword>
<sequence>MVSPALKTIAYRGLLPAALVIAAFIRPSFLSLIYLILALVGPILPSTTGGTPLNAPAKIYAYLAFLISTLAAFAQIAFQIYIGAQDGQQSTSDCDDELYRWLRQAGFIRHFSNMGFDTIRGYMPEVIAFAFAFLNLIVVQCMGHSIFVEHPASVHVVRSGSSHLTQKSNIEAFSRALLIALKRLSNAVLFVLVAFAGCIQPSLLNSVYFLTFMAMASWWSTYKGIKHSVYNRVKIGLLMYSAAHLIIVYTYQIPEVSKLLPEEDTAARLIGLSSVLKTDCEDSMHVYVNDKITWNVALNPLVIIVFYLLLVIQLCWTRNGTRHYLDDDDTGSSIHEEHPLVVERGTETTLVGSSSSSTSPANPGPSNASPPRLLDTEERVGPQEHVPMRKITSQIIDKQKISHIFNSPGERQGTASQGLITAIGFFVEHSYVFGLMAMMVWALLYHSTFGLTLLAWACIIWMFRDTRNVSFTCSPFILAYVEFLLVVQYIWSMDLPVLPTVNVEGGTADVLAMIGFIKYTGSDVFIVTFVKVILSLPIFLLHRLKRRDVYYSRLTEHEKQRRLNYGTFGSHRPSVSASAQTQHSSRSAVAVNWLSRLLTVYWIVLVAVVLLLQALTDRSSFINIGFFVLWTLGVLQFKLSFRFFRGTAYAYWSLLVLYTSLVIIAIYVWQFKNFPELIGWSDSWTRDIGLIHYAHDQTNKSLFVRLLVPISLFVVTMLQLKFFHDPWADAVQPVRADAGGEPQAGASAQPPVSLSTRLSRIAEVVIELLWRAVEVHIAKIVFLIIIYIASKNICAMYVPVVILVAVGLLLPRGASGLLGLFLTTYLALAAVAKMVFQLNFIDATWFGNGTECNASDPQPTPFEWFGFKKHEDTGSMFAELGGLVVSIVALTAQSVVIYRQRARRIRFSEPPANRHRIFPELDPITYDHNVWNCLKFFADFGFYKFGLECCLVMIAINAWVRMDMLGALATVWLAVFALSKRPLVRWIWPLFLLYLVVILPLQYAVYVGFPPSLCIPYPWSMLFENAIKSRNLLIWLGLADYDIHWTSANIFADFFLLLFVSCQAAVFRTETAEHPAGDNESIYKDGVYSFKPNPRADFVTTQRSFVDYFKKFIFLYAQWLTLVAVMVAGLGGTSLFALGYLCLAFWILWSGNALFIMRDHNKTIRKFMVVLGYTVFSMFCKVSLQVLGCVFLENLFYVSGPFNCIIRQIFSVTCVNTLATQDISLLFTEAVNFDKNCPVSAAETRIGFDTLALAFLVFQMRIFHSWYFQHAMCDFRAEIVLANRGAVLANQLIEKEMKEQKLQQDQKVSEIKQRTAAIREQYKRQQERGRTFEPKTYGQAKRAGDYYMFEYDPEADELIRPIDSFVPEVDPEGSEFRRLDPTQLVHTAINKDLDMVRSMRQVEKAELIKDDEQRMIAAVSEDEQPAPVVVESGDADSQEPAEQPPKQDESFIYAGLRFVFKVVYNSVEWMAVFLNRRSREHRYVAYVLGKEKQELKSKFGQTLCDSSKNMGELRDLVPVGALHVVRSETDIERLENEALLDWQRRNVIARFFNAFGDCVNAHTDVICYVLAILAHAACAGLITMPLPLLVFFWGTLSNPRPSKMFWIVLIAYTELIIIIKFIFQFRFFDFNTEAAETLNGKDFYAWNKILGLQKKDYYAFFDVFLLIFLFYHRYNLRRLGLWKDANVSDTFSGNTTAYIDPQEIQSAMLRGESVPIKFTFDKYLENSVDNRNGENTDNTEQEESADQTTSTNPFARFFAQLFHPKFFYIRDLYPFMFALDIVCFFVITFGYSSFGEGGSGNVVSDIQSNRIPLTFVIMLISLTLMIVIDRGLYLRKAVYCKVVYQLVTIIFMHVWIFLVLPSITKTSAASNTMASFLYFVKCIYLLVSAWQIRNGYPALCIGNLLTHAYGLTNMVFFKIFMAVPFLFELRTAIDWTWTDTSMPLFDFFNMENFYSTIYNLKCGRQFEQSYPAPRGEAKGSLIKYLMGIPMILFIVIIIWCPLIAFSLLNRLGTVLTPNTAQMTISVEGYPPLYSIQAQGNELRPLTFTELDGLKTSFSKAFLPGNDSSVQKSRSAVSFLDDYSPADTLKVLFRPESEQLWDISKESLEAMRFALQNQTNDMEIQVRVSFTRPRQDSSKEPVTHTSEFSYKMPNNSVTRQQLVAALMSSGGEVIVPNAIPVYLIVPNEGEVTPSSVQLEVLAQYLPDTATVHKTYANISLKMEKRDGGGFLWTAHMINPSFNTTGINSSQLILPAEKVHYRPGNEDYVQLVSFVDRTFPSFFAKYVQGGVIAMYLALVIVVGKVLRGLFTNQPLDVIISEIPNPDHLLKICLDIYLVREAKDFVLEQDLFAKLIFLFRSPATLIKWTRYKIKDE</sequence>
<feature type="transmembrane region" description="Helical" evidence="10">
    <location>
        <begin position="1904"/>
        <end position="1927"/>
    </location>
</feature>
<feature type="domain" description="Piezo TM1-24" evidence="15">
    <location>
        <begin position="26"/>
        <end position="728"/>
    </location>
</feature>
<feature type="transmembrane region" description="Helical" evidence="10">
    <location>
        <begin position="59"/>
        <end position="82"/>
    </location>
</feature>
<dbReference type="InterPro" id="IPR031334">
    <property type="entry name" value="Piezo_cap_dom"/>
</dbReference>
<dbReference type="Pfam" id="PF12166">
    <property type="entry name" value="Piezo_cap"/>
    <property type="match status" value="1"/>
</dbReference>
<dbReference type="Pfam" id="PF15917">
    <property type="entry name" value="Piezo_TM25-28"/>
    <property type="match status" value="1"/>
</dbReference>
<feature type="transmembrane region" description="Helical" evidence="10">
    <location>
        <begin position="1875"/>
        <end position="1892"/>
    </location>
</feature>
<feature type="domain" description="Piezo THU9 and anchor" evidence="16">
    <location>
        <begin position="1770"/>
        <end position="2006"/>
    </location>
</feature>
<evidence type="ECO:0000256" key="7">
    <source>
        <dbReference type="ARBA" id="ARBA00023065"/>
    </source>
</evidence>
<evidence type="ECO:0000256" key="11">
    <source>
        <dbReference type="SAM" id="MobiDB-lite"/>
    </source>
</evidence>
<feature type="transmembrane region" description="Helical" evidence="10">
    <location>
        <begin position="962"/>
        <end position="979"/>
    </location>
</feature>
<keyword evidence="5 10" id="KW-0812">Transmembrane</keyword>
<feature type="transmembrane region" description="Helical" evidence="10">
    <location>
        <begin position="2284"/>
        <end position="2304"/>
    </location>
</feature>
<feature type="transmembrane region" description="Helical" evidence="10">
    <location>
        <begin position="443"/>
        <end position="463"/>
    </location>
</feature>
<feature type="transmembrane region" description="Helical" evidence="10">
    <location>
        <begin position="470"/>
        <end position="491"/>
    </location>
</feature>
<evidence type="ECO:0000259" key="13">
    <source>
        <dbReference type="Pfam" id="PF15917"/>
    </source>
</evidence>
<feature type="transmembrane region" description="Helical" evidence="10">
    <location>
        <begin position="1842"/>
        <end position="1863"/>
    </location>
</feature>
<feature type="transmembrane region" description="Helical" evidence="10">
    <location>
        <begin position="1137"/>
        <end position="1157"/>
    </location>
</feature>
<dbReference type="Pfam" id="PF23188">
    <property type="entry name" value="THU_Piezo1"/>
    <property type="match status" value="1"/>
</dbReference>
<feature type="transmembrane region" description="Helical" evidence="10">
    <location>
        <begin position="126"/>
        <end position="147"/>
    </location>
</feature>
<evidence type="ECO:0000259" key="12">
    <source>
        <dbReference type="Pfam" id="PF12166"/>
    </source>
</evidence>
<feature type="transmembrane region" description="Helical" evidence="10">
    <location>
        <begin position="620"/>
        <end position="637"/>
    </location>
</feature>
<feature type="non-terminal residue" evidence="17">
    <location>
        <position position="2373"/>
    </location>
</feature>
<name>A0AA36CMC6_9BILA</name>
<feature type="region of interest" description="Disordered" evidence="11">
    <location>
        <begin position="346"/>
        <end position="374"/>
    </location>
</feature>
<dbReference type="GO" id="GO:0042391">
    <property type="term" value="P:regulation of membrane potential"/>
    <property type="evidence" value="ECO:0007669"/>
    <property type="project" value="TreeGrafter"/>
</dbReference>
<feature type="transmembrane region" description="Helical" evidence="10">
    <location>
        <begin position="1657"/>
        <end position="1674"/>
    </location>
</feature>